<feature type="transmembrane region" description="Helical" evidence="7">
    <location>
        <begin position="125"/>
        <end position="146"/>
    </location>
</feature>
<gene>
    <name evidence="9" type="primary">yccM_6</name>
    <name evidence="9" type="ORF">CLRAG_35620</name>
</gene>
<evidence type="ECO:0000256" key="3">
    <source>
        <dbReference type="ARBA" id="ARBA00022723"/>
    </source>
</evidence>
<comment type="caution">
    <text evidence="9">The sequence shown here is derived from an EMBL/GenBank/DDBJ whole genome shotgun (WGS) entry which is preliminary data.</text>
</comment>
<feature type="transmembrane region" description="Helical" evidence="7">
    <location>
        <begin position="12"/>
        <end position="32"/>
    </location>
</feature>
<feature type="transmembrane region" description="Helical" evidence="7">
    <location>
        <begin position="52"/>
        <end position="83"/>
    </location>
</feature>
<keyword evidence="4" id="KW-0408">Iron</keyword>
<dbReference type="InterPro" id="IPR052378">
    <property type="entry name" value="NosR_regulator"/>
</dbReference>
<keyword evidence="7" id="KW-1133">Transmembrane helix</keyword>
<keyword evidence="6 7" id="KW-0472">Membrane</keyword>
<dbReference type="Gene3D" id="3.30.70.20">
    <property type="match status" value="1"/>
</dbReference>
<feature type="domain" description="4Fe-4S ferredoxin-type" evidence="8">
    <location>
        <begin position="210"/>
        <end position="239"/>
    </location>
</feature>
<feature type="transmembrane region" description="Helical" evidence="7">
    <location>
        <begin position="274"/>
        <end position="297"/>
    </location>
</feature>
<organism evidence="9 10">
    <name type="scientific">Clostridium ragsdalei P11</name>
    <dbReference type="NCBI Taxonomy" id="1353534"/>
    <lineage>
        <taxon>Bacteria</taxon>
        <taxon>Bacillati</taxon>
        <taxon>Bacillota</taxon>
        <taxon>Clostridia</taxon>
        <taxon>Eubacteriales</taxon>
        <taxon>Clostridiaceae</taxon>
        <taxon>Clostridium</taxon>
    </lineage>
</organism>
<dbReference type="InterPro" id="IPR017900">
    <property type="entry name" value="4Fe4S_Fe_S_CS"/>
</dbReference>
<proteinExistence type="predicted"/>
<dbReference type="SUPFAM" id="SSF54862">
    <property type="entry name" value="4Fe-4S ferredoxins"/>
    <property type="match status" value="1"/>
</dbReference>
<reference evidence="9 10" key="1">
    <citation type="journal article" date="2012" name="Front. Microbiol.">
        <title>Draft Genome Sequence of the Virulent Strain 01-B526 of the Fish Pathogen Aeromonas salmonicida.</title>
        <authorList>
            <person name="Charette S.J."/>
            <person name="Brochu F."/>
            <person name="Boyle B."/>
            <person name="Filion G."/>
            <person name="Tanaka K.H."/>
            <person name="Derome N."/>
        </authorList>
    </citation>
    <scope>NUCLEOTIDE SEQUENCE [LARGE SCALE GENOMIC DNA]</scope>
    <source>
        <strain evidence="9 10">P11</strain>
    </source>
</reference>
<dbReference type="RefSeq" id="WP_065079614.1">
    <property type="nucleotide sequence ID" value="NZ_LROS01000066.1"/>
</dbReference>
<evidence type="ECO:0000256" key="6">
    <source>
        <dbReference type="ARBA" id="ARBA00023136"/>
    </source>
</evidence>
<comment type="subcellular location">
    <subcellularLocation>
        <location evidence="1">Cell membrane</location>
    </subcellularLocation>
</comment>
<dbReference type="Pfam" id="PF00037">
    <property type="entry name" value="Fer4"/>
    <property type="match status" value="1"/>
</dbReference>
<keyword evidence="10" id="KW-1185">Reference proteome</keyword>
<evidence type="ECO:0000256" key="1">
    <source>
        <dbReference type="ARBA" id="ARBA00004236"/>
    </source>
</evidence>
<dbReference type="EMBL" id="LROS01000066">
    <property type="protein sequence ID" value="OBR90384.1"/>
    <property type="molecule type" value="Genomic_DNA"/>
</dbReference>
<feature type="domain" description="4Fe-4S ferredoxin-type" evidence="8">
    <location>
        <begin position="240"/>
        <end position="267"/>
    </location>
</feature>
<evidence type="ECO:0000256" key="7">
    <source>
        <dbReference type="SAM" id="Phobius"/>
    </source>
</evidence>
<feature type="transmembrane region" description="Helical" evidence="7">
    <location>
        <begin position="166"/>
        <end position="186"/>
    </location>
</feature>
<keyword evidence="3" id="KW-0479">Metal-binding</keyword>
<keyword evidence="5" id="KW-0411">Iron-sulfur</keyword>
<protein>
    <submittedName>
        <fullName evidence="9">Putative electron transport protein YccM</fullName>
    </submittedName>
</protein>
<evidence type="ECO:0000256" key="4">
    <source>
        <dbReference type="ARBA" id="ARBA00023004"/>
    </source>
</evidence>
<evidence type="ECO:0000256" key="2">
    <source>
        <dbReference type="ARBA" id="ARBA00022475"/>
    </source>
</evidence>
<dbReference type="PATRIC" id="fig|1353534.3.peg.3633"/>
<name>A0A1A6AK13_9CLOT</name>
<keyword evidence="2" id="KW-1003">Cell membrane</keyword>
<evidence type="ECO:0000259" key="8">
    <source>
        <dbReference type="PROSITE" id="PS51379"/>
    </source>
</evidence>
<evidence type="ECO:0000313" key="10">
    <source>
        <dbReference type="Proteomes" id="UP000093954"/>
    </source>
</evidence>
<keyword evidence="7" id="KW-0812">Transmembrane</keyword>
<accession>A0A1A6AK13</accession>
<dbReference type="GO" id="GO:0051536">
    <property type="term" value="F:iron-sulfur cluster binding"/>
    <property type="evidence" value="ECO:0007669"/>
    <property type="project" value="UniProtKB-KW"/>
</dbReference>
<dbReference type="GO" id="GO:0005886">
    <property type="term" value="C:plasma membrane"/>
    <property type="evidence" value="ECO:0007669"/>
    <property type="project" value="UniProtKB-SubCell"/>
</dbReference>
<dbReference type="AlphaFoldDB" id="A0A1A6AK13"/>
<dbReference type="Pfam" id="PF12801">
    <property type="entry name" value="Fer4_5"/>
    <property type="match status" value="2"/>
</dbReference>
<dbReference type="PROSITE" id="PS51379">
    <property type="entry name" value="4FE4S_FER_2"/>
    <property type="match status" value="2"/>
</dbReference>
<evidence type="ECO:0000313" key="9">
    <source>
        <dbReference type="EMBL" id="OBR90384.1"/>
    </source>
</evidence>
<dbReference type="PANTHER" id="PTHR30224:SF4">
    <property type="entry name" value="ELECTRON TRANSPORT PROTEIN YCCM-RELATED"/>
    <property type="match status" value="1"/>
</dbReference>
<sequence>MKNNKLLKNLRYILLAVFLILITIEAYLHQLLGGGKSPSIHALCPYGALESLYSLIFGGTFIQKIFSGTFILLIITLLIALIFRRSFCGLICPFGALQEFFGIIGKKIFKRKLYIPSNIDKPLRYLKYIILVATLYFAWKTAGLWMNPYDPWAAYGHISEGISSLTGEYLIAFIILIVTIVGSLLYDRFFCKYLCPMGAFYGIISKISPSKIVRNNDNCINCGLCSKNCPVNIKVSELKEIKSAECINCQICILSCPEKNALEFKIKSKSLKPVFVLTFVILLFFGGIGITKLTGIYQDTPPKISLETKTASGTKTSEIKINPEEIKGYMTLQEISEAFKVDLNELYKKLNIPNSIPKDTKLKDIKNFIADFEVEKARDALK</sequence>
<evidence type="ECO:0000256" key="5">
    <source>
        <dbReference type="ARBA" id="ARBA00023014"/>
    </source>
</evidence>
<dbReference type="PROSITE" id="PS00198">
    <property type="entry name" value="4FE4S_FER_1"/>
    <property type="match status" value="1"/>
</dbReference>
<dbReference type="GO" id="GO:0046872">
    <property type="term" value="F:metal ion binding"/>
    <property type="evidence" value="ECO:0007669"/>
    <property type="project" value="UniProtKB-KW"/>
</dbReference>
<dbReference type="Proteomes" id="UP000093954">
    <property type="component" value="Unassembled WGS sequence"/>
</dbReference>
<dbReference type="PANTHER" id="PTHR30224">
    <property type="entry name" value="ELECTRON TRANSPORT PROTEIN"/>
    <property type="match status" value="1"/>
</dbReference>
<dbReference type="InterPro" id="IPR017896">
    <property type="entry name" value="4Fe4S_Fe-S-bd"/>
</dbReference>